<name>A0A6J7J1G5_9ZZZZ</name>
<keyword evidence="1" id="KW-0812">Transmembrane</keyword>
<accession>A0A6J7J1G5</accession>
<keyword evidence="1" id="KW-1133">Transmembrane helix</keyword>
<gene>
    <name evidence="2" type="ORF">UFOPK1392_01084</name>
    <name evidence="3" type="ORF">UFOPK3733_01036</name>
</gene>
<keyword evidence="1" id="KW-0472">Membrane</keyword>
<dbReference type="AlphaFoldDB" id="A0A6J7J1G5"/>
<dbReference type="EMBL" id="CAFBNC010000044">
    <property type="protein sequence ID" value="CAB4937065.1"/>
    <property type="molecule type" value="Genomic_DNA"/>
</dbReference>
<organism evidence="3">
    <name type="scientific">freshwater metagenome</name>
    <dbReference type="NCBI Taxonomy" id="449393"/>
    <lineage>
        <taxon>unclassified sequences</taxon>
        <taxon>metagenomes</taxon>
        <taxon>ecological metagenomes</taxon>
    </lineage>
</organism>
<evidence type="ECO:0000313" key="2">
    <source>
        <dbReference type="EMBL" id="CAB4323331.1"/>
    </source>
</evidence>
<feature type="transmembrane region" description="Helical" evidence="1">
    <location>
        <begin position="6"/>
        <end position="27"/>
    </location>
</feature>
<reference evidence="3" key="1">
    <citation type="submission" date="2020-05" db="EMBL/GenBank/DDBJ databases">
        <authorList>
            <person name="Chiriac C."/>
            <person name="Salcher M."/>
            <person name="Ghai R."/>
            <person name="Kavagutti S V."/>
        </authorList>
    </citation>
    <scope>NUCLEOTIDE SEQUENCE</scope>
</reference>
<evidence type="ECO:0000256" key="1">
    <source>
        <dbReference type="SAM" id="Phobius"/>
    </source>
</evidence>
<proteinExistence type="predicted"/>
<dbReference type="EMBL" id="CAEMXZ010000038">
    <property type="protein sequence ID" value="CAB4323331.1"/>
    <property type="molecule type" value="Genomic_DNA"/>
</dbReference>
<protein>
    <submittedName>
        <fullName evidence="3">Unannotated protein</fullName>
    </submittedName>
</protein>
<sequence>MSDTALLLFGGAVTLVVFIGIIAYGMLTFGRWSNRDASN</sequence>
<evidence type="ECO:0000313" key="3">
    <source>
        <dbReference type="EMBL" id="CAB4937065.1"/>
    </source>
</evidence>